<dbReference type="KEGG" id="nbv:T478_0365"/>
<reference evidence="1 3" key="1">
    <citation type="journal article" date="2015" name="Proc. Natl. Acad. Sci. U.S.A.">
        <title>Genomic and proteomic characterization of "Candidatus Nitrosopelagicus brevis": An ammonia-oxidizing archaeon from the open ocean.</title>
        <authorList>
            <person name="Santoro A.E."/>
            <person name="Dupont C.L."/>
            <person name="Richter R.A."/>
            <person name="Craig M.T."/>
            <person name="Carini P."/>
            <person name="McIlvin M.R."/>
            <person name="Yang Y."/>
            <person name="Orsi W.D."/>
            <person name="Moran D.M."/>
            <person name="Saito M.A."/>
        </authorList>
    </citation>
    <scope>NUCLEOTIDE SEQUENCE [LARGE SCALE GENOMIC DNA]</scope>
    <source>
        <strain evidence="1">CN25</strain>
        <strain evidence="3">V2</strain>
    </source>
</reference>
<reference evidence="4" key="3">
    <citation type="submission" date="2016-05" db="EMBL/GenBank/DDBJ databases">
        <authorList>
            <person name="Dupont C."/>
            <person name="Santoro A."/>
        </authorList>
    </citation>
    <scope>NUCLEOTIDE SEQUENCE [LARGE SCALE GENOMIC DNA]</scope>
    <source>
        <strain evidence="4">U25</strain>
    </source>
</reference>
<protein>
    <submittedName>
        <fullName evidence="1">PF04242 family protein</fullName>
    </submittedName>
</protein>
<dbReference type="OrthoDB" id="18015at2157"/>
<dbReference type="Proteomes" id="UP000030944">
    <property type="component" value="Chromosome"/>
</dbReference>
<dbReference type="AlphaFoldDB" id="A0A0A7V007"/>
<reference evidence="2 4" key="4">
    <citation type="submission" date="2018-04" db="EMBL/GenBank/DDBJ databases">
        <title>Transcriptomics of ammonia oxidizing archaea.</title>
        <authorList>
            <person name="Carini P."/>
        </authorList>
    </citation>
    <scope>NUCLEOTIDE SEQUENCE [LARGE SCALE GENOMIC DNA]</scope>
    <source>
        <strain evidence="2 4">U25</strain>
    </source>
</reference>
<proteinExistence type="predicted"/>
<gene>
    <name evidence="2" type="ORF">A7X95_06880</name>
    <name evidence="1" type="ORF">T478_0365</name>
</gene>
<dbReference type="STRING" id="1410606.T478_0365"/>
<dbReference type="InterPro" id="IPR007355">
    <property type="entry name" value="DUF424"/>
</dbReference>
<evidence type="ECO:0000313" key="1">
    <source>
        <dbReference type="EMBL" id="AJA92394.1"/>
    </source>
</evidence>
<keyword evidence="4" id="KW-1185">Reference proteome</keyword>
<dbReference type="HOGENOM" id="CLU_174522_2_0_2"/>
<dbReference type="Gene3D" id="3.30.1860.10">
    <property type="entry name" value="uncharacterized conserved protein from methanopyrus kandleri domain like"/>
    <property type="match status" value="1"/>
</dbReference>
<evidence type="ECO:0000313" key="2">
    <source>
        <dbReference type="EMBL" id="PTL87588.1"/>
    </source>
</evidence>
<sequence>MLFSTKVVSASGNLMLNICDPELVDKTLHDGDTKIKINPNYYAERNVDEHEAKTLLTQCNSINMVGEKTVSLAIGLGIGSEKSIRRIEGVPFLIVFKM</sequence>
<dbReference type="EMBL" id="CP007026">
    <property type="protein sequence ID" value="AJA92394.1"/>
    <property type="molecule type" value="Genomic_DNA"/>
</dbReference>
<reference evidence="2" key="2">
    <citation type="submission" date="2016-05" db="EMBL/GenBank/DDBJ databases">
        <authorList>
            <person name="Lavstsen T."/>
            <person name="Jespersen J.S."/>
        </authorList>
    </citation>
    <scope>NUCLEOTIDE SEQUENCE [LARGE SCALE GENOMIC DNA]</scope>
    <source>
        <strain evidence="2">U25</strain>
    </source>
</reference>
<evidence type="ECO:0000313" key="3">
    <source>
        <dbReference type="Proteomes" id="UP000030944"/>
    </source>
</evidence>
<dbReference type="Proteomes" id="UP000241022">
    <property type="component" value="Unassembled WGS sequence"/>
</dbReference>
<organism evidence="1 3">
    <name type="scientific">Candidatus Nitrosopelagicus brevis</name>
    <dbReference type="NCBI Taxonomy" id="1410606"/>
    <lineage>
        <taxon>Archaea</taxon>
        <taxon>Nitrososphaerota</taxon>
    </lineage>
</organism>
<dbReference type="Pfam" id="PF04242">
    <property type="entry name" value="DUF424"/>
    <property type="match status" value="1"/>
</dbReference>
<name>A0A0A7V007_9ARCH</name>
<dbReference type="EMBL" id="LXWN01000002">
    <property type="protein sequence ID" value="PTL87588.1"/>
    <property type="molecule type" value="Genomic_DNA"/>
</dbReference>
<evidence type="ECO:0000313" key="4">
    <source>
        <dbReference type="Proteomes" id="UP000241022"/>
    </source>
</evidence>
<accession>A0A0A7V007</accession>